<dbReference type="Proteomes" id="UP000034797">
    <property type="component" value="Unassembled WGS sequence"/>
</dbReference>
<dbReference type="GO" id="GO:0070181">
    <property type="term" value="F:small ribosomal subunit rRNA binding"/>
    <property type="evidence" value="ECO:0007669"/>
    <property type="project" value="TreeGrafter"/>
</dbReference>
<gene>
    <name evidence="3" type="primary">rpsF</name>
    <name evidence="4" type="ORF">UW84_C0022G0002</name>
</gene>
<comment type="function">
    <text evidence="3">Binds together with bS18 to 16S ribosomal RNA.</text>
</comment>
<keyword evidence="3" id="KW-0699">rRNA-binding</keyword>
<name>A0A0G1KQL5_9BACT</name>
<dbReference type="AlphaFoldDB" id="A0A0G1KQL5"/>
<dbReference type="GO" id="GO:1990904">
    <property type="term" value="C:ribonucleoprotein complex"/>
    <property type="evidence" value="ECO:0007669"/>
    <property type="project" value="UniProtKB-KW"/>
</dbReference>
<dbReference type="PANTHER" id="PTHR21011">
    <property type="entry name" value="MITOCHONDRIAL 28S RIBOSOMAL PROTEIN S6"/>
    <property type="match status" value="1"/>
</dbReference>
<organism evidence="4 5">
    <name type="scientific">Candidatus Collierbacteria bacterium GW2011_GWA2_44_99</name>
    <dbReference type="NCBI Taxonomy" id="1618380"/>
    <lineage>
        <taxon>Bacteria</taxon>
        <taxon>Candidatus Collieribacteriota</taxon>
    </lineage>
</organism>
<comment type="caution">
    <text evidence="4">The sequence shown here is derived from an EMBL/GenBank/DDBJ whole genome shotgun (WGS) entry which is preliminary data.</text>
</comment>
<dbReference type="NCBIfam" id="TIGR00166">
    <property type="entry name" value="S6"/>
    <property type="match status" value="1"/>
</dbReference>
<dbReference type="InterPro" id="IPR020814">
    <property type="entry name" value="Ribosomal_S6_plastid/chlpt"/>
</dbReference>
<keyword evidence="3 4" id="KW-0689">Ribosomal protein</keyword>
<dbReference type="CDD" id="cd00473">
    <property type="entry name" value="bS6"/>
    <property type="match status" value="1"/>
</dbReference>
<evidence type="ECO:0000256" key="2">
    <source>
        <dbReference type="ARBA" id="ARBA00035294"/>
    </source>
</evidence>
<dbReference type="SUPFAM" id="SSF54995">
    <property type="entry name" value="Ribosomal protein S6"/>
    <property type="match status" value="1"/>
</dbReference>
<accession>A0A0G1KQL5</accession>
<dbReference type="InterPro" id="IPR035980">
    <property type="entry name" value="Ribosomal_bS6_sf"/>
</dbReference>
<protein>
    <recommendedName>
        <fullName evidence="2 3">Small ribosomal subunit protein bS6</fullName>
    </recommendedName>
</protein>
<dbReference type="InterPro" id="IPR014717">
    <property type="entry name" value="Transl_elong_EF1B/ribsomal_bS6"/>
</dbReference>
<dbReference type="GO" id="GO:0003735">
    <property type="term" value="F:structural constituent of ribosome"/>
    <property type="evidence" value="ECO:0007669"/>
    <property type="project" value="InterPro"/>
</dbReference>
<evidence type="ECO:0000313" key="4">
    <source>
        <dbReference type="EMBL" id="KKT85770.1"/>
    </source>
</evidence>
<dbReference type="InterPro" id="IPR000529">
    <property type="entry name" value="Ribosomal_bS6"/>
</dbReference>
<proteinExistence type="inferred from homology"/>
<comment type="similarity">
    <text evidence="1 3">Belongs to the bacterial ribosomal protein bS6 family.</text>
</comment>
<dbReference type="PANTHER" id="PTHR21011:SF1">
    <property type="entry name" value="SMALL RIBOSOMAL SUBUNIT PROTEIN BS6M"/>
    <property type="match status" value="1"/>
</dbReference>
<dbReference type="EMBL" id="LCJW01000022">
    <property type="protein sequence ID" value="KKT85770.1"/>
    <property type="molecule type" value="Genomic_DNA"/>
</dbReference>
<dbReference type="Gene3D" id="3.30.70.60">
    <property type="match status" value="1"/>
</dbReference>
<dbReference type="GO" id="GO:0006412">
    <property type="term" value="P:translation"/>
    <property type="evidence" value="ECO:0007669"/>
    <property type="project" value="UniProtKB-UniRule"/>
</dbReference>
<dbReference type="GO" id="GO:0005840">
    <property type="term" value="C:ribosome"/>
    <property type="evidence" value="ECO:0007669"/>
    <property type="project" value="UniProtKB-KW"/>
</dbReference>
<evidence type="ECO:0000313" key="5">
    <source>
        <dbReference type="Proteomes" id="UP000034797"/>
    </source>
</evidence>
<dbReference type="GO" id="GO:0005737">
    <property type="term" value="C:cytoplasm"/>
    <property type="evidence" value="ECO:0007669"/>
    <property type="project" value="UniProtKB-ARBA"/>
</dbReference>
<dbReference type="HAMAP" id="MF_00360">
    <property type="entry name" value="Ribosomal_bS6"/>
    <property type="match status" value="1"/>
</dbReference>
<keyword evidence="3" id="KW-0687">Ribonucleoprotein</keyword>
<evidence type="ECO:0000256" key="3">
    <source>
        <dbReference type="HAMAP-Rule" id="MF_00360"/>
    </source>
</evidence>
<reference evidence="4 5" key="1">
    <citation type="journal article" date="2015" name="Nature">
        <title>rRNA introns, odd ribosomes, and small enigmatic genomes across a large radiation of phyla.</title>
        <authorList>
            <person name="Brown C.T."/>
            <person name="Hug L.A."/>
            <person name="Thomas B.C."/>
            <person name="Sharon I."/>
            <person name="Castelle C.J."/>
            <person name="Singh A."/>
            <person name="Wilkins M.J."/>
            <person name="Williams K.H."/>
            <person name="Banfield J.F."/>
        </authorList>
    </citation>
    <scope>NUCLEOTIDE SEQUENCE [LARGE SCALE GENOMIC DNA]</scope>
</reference>
<dbReference type="Pfam" id="PF01250">
    <property type="entry name" value="Ribosomal_S6"/>
    <property type="match status" value="1"/>
</dbReference>
<sequence length="119" mass="13508">MKTKTTKATKTVKISKEIKTAETKPVVGVAHQYELVVVYPSSENELGAEKLISEKCKKRSLKVVSVDKWGTKTMAYEIKKQSRGYYLKLVIEGAAEAVQLLEKDLQMDDTMLRFLLIRI</sequence>
<keyword evidence="3" id="KW-0694">RNA-binding</keyword>
<evidence type="ECO:0000256" key="1">
    <source>
        <dbReference type="ARBA" id="ARBA00009512"/>
    </source>
</evidence>